<evidence type="ECO:0000313" key="10">
    <source>
        <dbReference type="Proteomes" id="UP000596938"/>
    </source>
</evidence>
<accession>A0ABQ1XZL1</accession>
<dbReference type="InterPro" id="IPR004464">
    <property type="entry name" value="FBPase_class-2/SBPase"/>
</dbReference>
<evidence type="ECO:0000256" key="6">
    <source>
        <dbReference type="ARBA" id="ARBA00023211"/>
    </source>
</evidence>
<dbReference type="PIRSF" id="PIRSF004532">
    <property type="entry name" value="GlpX"/>
    <property type="match status" value="1"/>
</dbReference>
<dbReference type="EMBL" id="BMKU01000014">
    <property type="protein sequence ID" value="GGH08043.1"/>
    <property type="molecule type" value="Genomic_DNA"/>
</dbReference>
<evidence type="ECO:0000256" key="7">
    <source>
        <dbReference type="ARBA" id="ARBA00023277"/>
    </source>
</evidence>
<dbReference type="Pfam" id="PF03320">
    <property type="entry name" value="FBPase_glpX"/>
    <property type="match status" value="1"/>
</dbReference>
<dbReference type="Gene3D" id="3.30.540.10">
    <property type="entry name" value="Fructose-1,6-Bisphosphatase, subunit A, domain 1"/>
    <property type="match status" value="1"/>
</dbReference>
<dbReference type="SUPFAM" id="SSF56655">
    <property type="entry name" value="Carbohydrate phosphatase"/>
    <property type="match status" value="1"/>
</dbReference>
<evidence type="ECO:0000256" key="2">
    <source>
        <dbReference type="ARBA" id="ARBA00004742"/>
    </source>
</evidence>
<evidence type="ECO:0000256" key="3">
    <source>
        <dbReference type="ARBA" id="ARBA00008989"/>
    </source>
</evidence>
<proteinExistence type="inferred from homology"/>
<dbReference type="NCBIfam" id="TIGR00330">
    <property type="entry name" value="glpX"/>
    <property type="match status" value="1"/>
</dbReference>
<comment type="catalytic activity">
    <reaction evidence="1">
        <text>beta-D-fructose 1,6-bisphosphate + H2O = beta-D-fructose 6-phosphate + phosphate</text>
        <dbReference type="Rhea" id="RHEA:11064"/>
        <dbReference type="ChEBI" id="CHEBI:15377"/>
        <dbReference type="ChEBI" id="CHEBI:32966"/>
        <dbReference type="ChEBI" id="CHEBI:43474"/>
        <dbReference type="ChEBI" id="CHEBI:57634"/>
        <dbReference type="EC" id="3.1.3.11"/>
    </reaction>
</comment>
<keyword evidence="4" id="KW-0479">Metal-binding</keyword>
<sequence length="341" mass="35410">MGSTAITQPTGSSDTDRLRHLWAGGSSRLGRNIALELVHATEAAAIAAEPWIGGGDKNAADAAAVDALRAYLSTVDIAGRIVIGEGEKDAAPMLYNGELVGTGQGPRVDIAVDPIDGTSLAAAGLPNALCVIAVSGRDTMLDASATFYMDKIVTDGAGYGVVNLDKSPADNIRALAEAKRKPVGQLQVAVLDRPRHGSLIKEIRASGAITLLIPDGDVAAGINAARDDSPIDMAIGVGGSPEGILTACAVKALGGYMQVRLHPFDAEYAEPADSASRIWEADDLVRGTNALFIATGLTDGDLLRGVQRNGNTIRTESLILSSATGTMRRLQSDHFTERYPA</sequence>
<comment type="pathway">
    <text evidence="2">Carbohydrate biosynthesis; gluconeogenesis.</text>
</comment>
<evidence type="ECO:0000256" key="4">
    <source>
        <dbReference type="ARBA" id="ARBA00022723"/>
    </source>
</evidence>
<dbReference type="PANTHER" id="PTHR30447:SF0">
    <property type="entry name" value="FRUCTOSE-1,6-BISPHOSPHATASE 1 CLASS 2-RELATED"/>
    <property type="match status" value="1"/>
</dbReference>
<keyword evidence="6" id="KW-0464">Manganese</keyword>
<dbReference type="Gene3D" id="3.40.190.90">
    <property type="match status" value="1"/>
</dbReference>
<gene>
    <name evidence="9" type="ORF">GCM10011577_35780</name>
</gene>
<protein>
    <recommendedName>
        <fullName evidence="8">Fructose-1,6-bisphosphatase</fullName>
    </recommendedName>
</protein>
<reference evidence="10" key="1">
    <citation type="journal article" date="2019" name="Int. J. Syst. Evol. Microbiol.">
        <title>The Global Catalogue of Microorganisms (GCM) 10K type strain sequencing project: providing services to taxonomists for standard genome sequencing and annotation.</title>
        <authorList>
            <consortium name="The Broad Institute Genomics Platform"/>
            <consortium name="The Broad Institute Genome Sequencing Center for Infectious Disease"/>
            <person name="Wu L."/>
            <person name="Ma J."/>
        </authorList>
    </citation>
    <scope>NUCLEOTIDE SEQUENCE [LARGE SCALE GENOMIC DNA]</scope>
    <source>
        <strain evidence="10">CGMCC 1.1927</strain>
    </source>
</reference>
<evidence type="ECO:0000256" key="5">
    <source>
        <dbReference type="ARBA" id="ARBA00022801"/>
    </source>
</evidence>
<evidence type="ECO:0000313" key="9">
    <source>
        <dbReference type="EMBL" id="GGH08043.1"/>
    </source>
</evidence>
<organism evidence="9 10">
    <name type="scientific">Pseudarthrobacter polychromogenes</name>
    <dbReference type="NCBI Taxonomy" id="1676"/>
    <lineage>
        <taxon>Bacteria</taxon>
        <taxon>Bacillati</taxon>
        <taxon>Actinomycetota</taxon>
        <taxon>Actinomycetes</taxon>
        <taxon>Micrococcales</taxon>
        <taxon>Micrococcaceae</taxon>
        <taxon>Pseudarthrobacter</taxon>
    </lineage>
</organism>
<comment type="caution">
    <text evidence="9">The sequence shown here is derived from an EMBL/GenBank/DDBJ whole genome shotgun (WGS) entry which is preliminary data.</text>
</comment>
<keyword evidence="7 8" id="KW-0119">Carbohydrate metabolism</keyword>
<comment type="similarity">
    <text evidence="3 8">Belongs to the FBPase class 2 family.</text>
</comment>
<evidence type="ECO:0000256" key="1">
    <source>
        <dbReference type="ARBA" id="ARBA00001273"/>
    </source>
</evidence>
<evidence type="ECO:0000256" key="8">
    <source>
        <dbReference type="PIRNR" id="PIRNR004532"/>
    </source>
</evidence>
<keyword evidence="5" id="KW-0378">Hydrolase</keyword>
<keyword evidence="10" id="KW-1185">Reference proteome</keyword>
<dbReference type="Proteomes" id="UP000596938">
    <property type="component" value="Unassembled WGS sequence"/>
</dbReference>
<name>A0ABQ1XZL1_9MICC</name>
<dbReference type="PANTHER" id="PTHR30447">
    <property type="entry name" value="FRUCTOSE-1,6-BISPHOSPHATASE CLASS 2"/>
    <property type="match status" value="1"/>
</dbReference>